<name>A0ACC1HPH1_9FUNG</name>
<comment type="caution">
    <text evidence="1">The sequence shown here is derived from an EMBL/GenBank/DDBJ whole genome shotgun (WGS) entry which is preliminary data.</text>
</comment>
<dbReference type="Proteomes" id="UP001145114">
    <property type="component" value="Unassembled WGS sequence"/>
</dbReference>
<evidence type="ECO:0000313" key="1">
    <source>
        <dbReference type="EMBL" id="KAJ1678352.1"/>
    </source>
</evidence>
<organism evidence="1 2">
    <name type="scientific">Spiromyces aspiralis</name>
    <dbReference type="NCBI Taxonomy" id="68401"/>
    <lineage>
        <taxon>Eukaryota</taxon>
        <taxon>Fungi</taxon>
        <taxon>Fungi incertae sedis</taxon>
        <taxon>Zoopagomycota</taxon>
        <taxon>Kickxellomycotina</taxon>
        <taxon>Kickxellomycetes</taxon>
        <taxon>Kickxellales</taxon>
        <taxon>Kickxellaceae</taxon>
        <taxon>Spiromyces</taxon>
    </lineage>
</organism>
<gene>
    <name evidence="1" type="ORF">EV182_004226</name>
</gene>
<protein>
    <submittedName>
        <fullName evidence="1">Uncharacterized protein</fullName>
    </submittedName>
</protein>
<sequence length="132" mass="15563">MCLSMFEDFFEVPKGETLEEKQDRYRKLEIGADPEFIKEHCGRYPVIKLDLKANLFDILDHLLECFPEIDEDVRKKVKKEEADKKAKMEADEKAEAAKRIRLLTKWKKSLHKKMKLMETDITSCIKVLMSLV</sequence>
<dbReference type="EMBL" id="JAMZIH010001253">
    <property type="protein sequence ID" value="KAJ1678352.1"/>
    <property type="molecule type" value="Genomic_DNA"/>
</dbReference>
<proteinExistence type="predicted"/>
<feature type="non-terminal residue" evidence="1">
    <location>
        <position position="132"/>
    </location>
</feature>
<reference evidence="1" key="1">
    <citation type="submission" date="2022-06" db="EMBL/GenBank/DDBJ databases">
        <title>Phylogenomic reconstructions and comparative analyses of Kickxellomycotina fungi.</title>
        <authorList>
            <person name="Reynolds N.K."/>
            <person name="Stajich J.E."/>
            <person name="Barry K."/>
            <person name="Grigoriev I.V."/>
            <person name="Crous P."/>
            <person name="Smith M.E."/>
        </authorList>
    </citation>
    <scope>NUCLEOTIDE SEQUENCE</scope>
    <source>
        <strain evidence="1">RSA 2271</strain>
    </source>
</reference>
<accession>A0ACC1HPH1</accession>
<evidence type="ECO:0000313" key="2">
    <source>
        <dbReference type="Proteomes" id="UP001145114"/>
    </source>
</evidence>
<keyword evidence="2" id="KW-1185">Reference proteome</keyword>